<dbReference type="PANTHER" id="PTHR37540">
    <property type="entry name" value="TRANSCRIPTION FACTOR (ACR-2), PUTATIVE-RELATED-RELATED"/>
    <property type="match status" value="1"/>
</dbReference>
<dbReference type="AlphaFoldDB" id="A0A9W9P1F1"/>
<evidence type="ECO:0000313" key="2">
    <source>
        <dbReference type="EMBL" id="KAJ5232273.1"/>
    </source>
</evidence>
<sequence length="675" mass="75226">MSGHCLCCLDLPWSPGRPERPPHSDYYALHNSTIAPANISFDAAVPPTTYSAAVPPAEASTPAPPKASASKKAQAPAASTSADHNAGTKVRKQRKPANASTGKSTLFWVNTDPESASGGTKEETLKRIRSHVMSEHNRKKRLENTKRYKSKTWKHLPFQPPEQIAGAMGPPRPPPTVPLTSPSSRPRSGSASGSASSHRGSYVETPVIKSELVPVSNTVIYQTQAIAETETWDEHNLEDFDGVVGYQPQATAPPVWTYVGPGAHDPFNTGHTQLTDRMMRHLQNFLSELTQEAHPLQMRYKPKLQAHWSTLIQRDPAILHATICMSTSNAAMQRGELPIRDPSQHRSALVVDTIYHRGETIRLVNEGLSDPVKASSDELIAAVSTLLIIEIASGNPDYLKIHLAGLRQMIGLRKNFADVPSDVRFQISWTDIRVACMALTKPIFPFVRSIRPAGFELFPPNDDVALLATRLYPLMKIPGIFSDRFSQILKDLVELCWYAEWIKGTTAYREFNDETEDYFNFEVLSVEYALHTDRYTPTGQAKGDNSIEGCTRLACLCFHNSAIWSFYPMMAPLLPKPILALRTALEATIPNQLFALCHELLFWLLFIGAACSQVMPAERSYFVSQLAAAARLHRISTWQEARVILLGFFYTDRVHLPMLRQIWSEVQLQWDLSPV</sequence>
<gene>
    <name evidence="2" type="ORF">N7468_005229</name>
</gene>
<dbReference type="InterPro" id="IPR021858">
    <property type="entry name" value="Fun_TF"/>
</dbReference>
<keyword evidence="3" id="KW-1185">Reference proteome</keyword>
<evidence type="ECO:0000313" key="3">
    <source>
        <dbReference type="Proteomes" id="UP001150941"/>
    </source>
</evidence>
<dbReference type="Pfam" id="PF11951">
    <property type="entry name" value="Fungal_trans_2"/>
    <property type="match status" value="1"/>
</dbReference>
<dbReference type="PANTHER" id="PTHR37540:SF5">
    <property type="entry name" value="TRANSCRIPTION FACTOR DOMAIN-CONTAINING PROTEIN"/>
    <property type="match status" value="1"/>
</dbReference>
<dbReference type="GeneID" id="83201829"/>
<dbReference type="Proteomes" id="UP001150941">
    <property type="component" value="Unassembled WGS sequence"/>
</dbReference>
<proteinExistence type="predicted"/>
<organism evidence="2 3">
    <name type="scientific">Penicillium chermesinum</name>
    <dbReference type="NCBI Taxonomy" id="63820"/>
    <lineage>
        <taxon>Eukaryota</taxon>
        <taxon>Fungi</taxon>
        <taxon>Dikarya</taxon>
        <taxon>Ascomycota</taxon>
        <taxon>Pezizomycotina</taxon>
        <taxon>Eurotiomycetes</taxon>
        <taxon>Eurotiomycetidae</taxon>
        <taxon>Eurotiales</taxon>
        <taxon>Aspergillaceae</taxon>
        <taxon>Penicillium</taxon>
    </lineage>
</organism>
<dbReference type="OrthoDB" id="4158087at2759"/>
<reference evidence="2" key="2">
    <citation type="journal article" date="2023" name="IMA Fungus">
        <title>Comparative genomic study of the Penicillium genus elucidates a diverse pangenome and 15 lateral gene transfer events.</title>
        <authorList>
            <person name="Petersen C."/>
            <person name="Sorensen T."/>
            <person name="Nielsen M.R."/>
            <person name="Sondergaard T.E."/>
            <person name="Sorensen J.L."/>
            <person name="Fitzpatrick D.A."/>
            <person name="Frisvad J.C."/>
            <person name="Nielsen K.L."/>
        </authorList>
    </citation>
    <scope>NUCLEOTIDE SEQUENCE</scope>
    <source>
        <strain evidence="2">IBT 19713</strain>
    </source>
</reference>
<feature type="region of interest" description="Disordered" evidence="1">
    <location>
        <begin position="54"/>
        <end position="125"/>
    </location>
</feature>
<feature type="compositionally biased region" description="Low complexity" evidence="1">
    <location>
        <begin position="178"/>
        <end position="200"/>
    </location>
</feature>
<feature type="compositionally biased region" description="Low complexity" evidence="1">
    <location>
        <begin position="54"/>
        <end position="82"/>
    </location>
</feature>
<protein>
    <submittedName>
        <fullName evidence="2">Uncharacterized protein</fullName>
    </submittedName>
</protein>
<accession>A0A9W9P1F1</accession>
<dbReference type="RefSeq" id="XP_058330266.1">
    <property type="nucleotide sequence ID" value="XM_058474526.1"/>
</dbReference>
<reference evidence="2" key="1">
    <citation type="submission" date="2022-11" db="EMBL/GenBank/DDBJ databases">
        <authorList>
            <person name="Petersen C."/>
        </authorList>
    </citation>
    <scope>NUCLEOTIDE SEQUENCE</scope>
    <source>
        <strain evidence="2">IBT 19713</strain>
    </source>
</reference>
<comment type="caution">
    <text evidence="2">The sequence shown here is derived from an EMBL/GenBank/DDBJ whole genome shotgun (WGS) entry which is preliminary data.</text>
</comment>
<dbReference type="EMBL" id="JAPQKS010000004">
    <property type="protein sequence ID" value="KAJ5232273.1"/>
    <property type="molecule type" value="Genomic_DNA"/>
</dbReference>
<feature type="compositionally biased region" description="Polar residues" evidence="1">
    <location>
        <begin position="98"/>
        <end position="118"/>
    </location>
</feature>
<evidence type="ECO:0000256" key="1">
    <source>
        <dbReference type="SAM" id="MobiDB-lite"/>
    </source>
</evidence>
<feature type="region of interest" description="Disordered" evidence="1">
    <location>
        <begin position="162"/>
        <end position="201"/>
    </location>
</feature>
<name>A0A9W9P1F1_9EURO</name>